<sequence>KEGSLKSILKSPKRDTSAKVAKIITPQGHVEVINLSDREEQEILERYSQLTERCSQRITELSQMINQVREEKRRLIEDSLSSLEQQESTKYMDLPPAINRTTAIPATQLPNVVASSSSPSAPPAVVEPPAPNVVIGDDPVSEEIDNIFSSKQIGLSKDSGIAMSRPLTASDIRESPSEEGSQGREPLPFEPFLKDIPKPPLVSSGGGGSQTELGGPGLKASLRRSTPPVAIARFSPQLPDELPMHELSTIPEVETPAPPVATSKGNDLSAVSVTAGDNSNTAEVLAEARNRLLLNEPTIPDIGYDRFPNYEEYVRSVTTGTTGLASFVRLELEQTVEPNEKSTLGLDVTEDREPDRLAYRKYPGTAAAFDITEEGDATVRQSSATSSSTGSGAVNKSGSDTSLPDVVAELRKRNIIVKPFNNSLDNSNRSTPLSDTQDASQQTPHPKPTEMQPLSESFQRDLESAGLRWASSMLKRSSQLEQHSSGSSPNSLEAKVIGPNDETVANDSDRGLGKPPNLAEFITRELMVRTQSDLQSVSSHSSSSHGSHSTLLRSLLNLSQLERSNSNASPLRELLMHTPTDGKSIQRTSTPVASKSTASGNSFRLGGNGNTDPTITNNRTETEGLFSGESRLSSVHWSSSSGNSSDRQEPPQLTVPAVRLERQSSVSNREKR</sequence>
<feature type="region of interest" description="Disordered" evidence="2">
    <location>
        <begin position="475"/>
        <end position="516"/>
    </location>
</feature>
<evidence type="ECO:0000313" key="4">
    <source>
        <dbReference type="Proteomes" id="UP000075901"/>
    </source>
</evidence>
<name>A0A182SN69_9DIPT</name>
<evidence type="ECO:0000256" key="1">
    <source>
        <dbReference type="SAM" id="Coils"/>
    </source>
</evidence>
<evidence type="ECO:0000256" key="2">
    <source>
        <dbReference type="SAM" id="MobiDB-lite"/>
    </source>
</evidence>
<dbReference type="EnsemblMetazoa" id="AMAM010114-RA">
    <property type="protein sequence ID" value="AMAM010114-PA"/>
    <property type="gene ID" value="AMAM010114"/>
</dbReference>
<evidence type="ECO:0000313" key="3">
    <source>
        <dbReference type="EnsemblMetazoa" id="AMAM010114-PA"/>
    </source>
</evidence>
<keyword evidence="4" id="KW-1185">Reference proteome</keyword>
<protein>
    <submittedName>
        <fullName evidence="3">Uncharacterized protein</fullName>
    </submittedName>
</protein>
<feature type="coiled-coil region" evidence="1">
    <location>
        <begin position="51"/>
        <end position="78"/>
    </location>
</feature>
<accession>A0A182SN69</accession>
<feature type="compositionally biased region" description="Gly residues" evidence="2">
    <location>
        <begin position="204"/>
        <end position="214"/>
    </location>
</feature>
<feature type="region of interest" description="Disordered" evidence="2">
    <location>
        <begin position="578"/>
        <end position="672"/>
    </location>
</feature>
<feature type="compositionally biased region" description="Low complexity" evidence="2">
    <location>
        <begin position="382"/>
        <end position="393"/>
    </location>
</feature>
<feature type="compositionally biased region" description="Polar residues" evidence="2">
    <location>
        <begin position="420"/>
        <end position="444"/>
    </location>
</feature>
<dbReference type="VEuPathDB" id="VectorBase:AMAM010114"/>
<dbReference type="AlphaFoldDB" id="A0A182SN69"/>
<feature type="region of interest" description="Disordered" evidence="2">
    <location>
        <begin position="159"/>
        <end position="214"/>
    </location>
</feature>
<feature type="region of interest" description="Disordered" evidence="2">
    <location>
        <begin position="372"/>
        <end position="402"/>
    </location>
</feature>
<reference evidence="3" key="2">
    <citation type="submission" date="2020-05" db="UniProtKB">
        <authorList>
            <consortium name="EnsemblMetazoa"/>
        </authorList>
    </citation>
    <scope>IDENTIFICATION</scope>
    <source>
        <strain evidence="3">maculatus3</strain>
    </source>
</reference>
<feature type="compositionally biased region" description="Polar residues" evidence="2">
    <location>
        <begin position="663"/>
        <end position="672"/>
    </location>
</feature>
<feature type="compositionally biased region" description="Low complexity" evidence="2">
    <location>
        <begin position="630"/>
        <end position="645"/>
    </location>
</feature>
<feature type="compositionally biased region" description="Polar residues" evidence="2">
    <location>
        <begin position="610"/>
        <end position="619"/>
    </location>
</feature>
<proteinExistence type="predicted"/>
<keyword evidence="1" id="KW-0175">Coiled coil</keyword>
<dbReference type="Proteomes" id="UP000075901">
    <property type="component" value="Unassembled WGS sequence"/>
</dbReference>
<feature type="compositionally biased region" description="Polar residues" evidence="2">
    <location>
        <begin position="581"/>
        <end position="602"/>
    </location>
</feature>
<reference evidence="4" key="1">
    <citation type="submission" date="2013-09" db="EMBL/GenBank/DDBJ databases">
        <title>The Genome Sequence of Anopheles maculatus species B.</title>
        <authorList>
            <consortium name="The Broad Institute Genomics Platform"/>
            <person name="Neafsey D.E."/>
            <person name="Besansky N."/>
            <person name="Howell P."/>
            <person name="Walton C."/>
            <person name="Young S.K."/>
            <person name="Zeng Q."/>
            <person name="Gargeya S."/>
            <person name="Fitzgerald M."/>
            <person name="Haas B."/>
            <person name="Abouelleil A."/>
            <person name="Allen A.W."/>
            <person name="Alvarado L."/>
            <person name="Arachchi H.M."/>
            <person name="Berlin A.M."/>
            <person name="Chapman S.B."/>
            <person name="Gainer-Dewar J."/>
            <person name="Goldberg J."/>
            <person name="Griggs A."/>
            <person name="Gujja S."/>
            <person name="Hansen M."/>
            <person name="Howarth C."/>
            <person name="Imamovic A."/>
            <person name="Ireland A."/>
            <person name="Larimer J."/>
            <person name="McCowan C."/>
            <person name="Murphy C."/>
            <person name="Pearson M."/>
            <person name="Poon T.W."/>
            <person name="Priest M."/>
            <person name="Roberts A."/>
            <person name="Saif S."/>
            <person name="Shea T."/>
            <person name="Sisk P."/>
            <person name="Sykes S."/>
            <person name="Wortman J."/>
            <person name="Nusbaum C."/>
            <person name="Birren B."/>
        </authorList>
    </citation>
    <scope>NUCLEOTIDE SEQUENCE [LARGE SCALE GENOMIC DNA]</scope>
    <source>
        <strain evidence="4">maculatus3</strain>
    </source>
</reference>
<feature type="compositionally biased region" description="Low complexity" evidence="2">
    <location>
        <begin position="477"/>
        <end position="488"/>
    </location>
</feature>
<feature type="region of interest" description="Disordered" evidence="2">
    <location>
        <begin position="420"/>
        <end position="461"/>
    </location>
</feature>
<organism evidence="3 4">
    <name type="scientific">Anopheles maculatus</name>
    <dbReference type="NCBI Taxonomy" id="74869"/>
    <lineage>
        <taxon>Eukaryota</taxon>
        <taxon>Metazoa</taxon>
        <taxon>Ecdysozoa</taxon>
        <taxon>Arthropoda</taxon>
        <taxon>Hexapoda</taxon>
        <taxon>Insecta</taxon>
        <taxon>Pterygota</taxon>
        <taxon>Neoptera</taxon>
        <taxon>Endopterygota</taxon>
        <taxon>Diptera</taxon>
        <taxon>Nematocera</taxon>
        <taxon>Culicoidea</taxon>
        <taxon>Culicidae</taxon>
        <taxon>Anophelinae</taxon>
        <taxon>Anopheles</taxon>
        <taxon>Anopheles maculatus group</taxon>
    </lineage>
</organism>